<keyword evidence="2" id="KW-0150">Chloroplast</keyword>
<dbReference type="GO" id="GO:0000727">
    <property type="term" value="P:double-strand break repair via break-induced replication"/>
    <property type="evidence" value="ECO:0007669"/>
    <property type="project" value="TreeGrafter"/>
</dbReference>
<dbReference type="Gene3D" id="3.40.50.300">
    <property type="entry name" value="P-loop containing nucleotide triphosphate hydrolases"/>
    <property type="match status" value="1"/>
</dbReference>
<feature type="domain" description="MCM AAA-lid" evidence="3">
    <location>
        <begin position="29"/>
        <end position="102"/>
    </location>
</feature>
<proteinExistence type="predicted"/>
<dbReference type="GO" id="GO:0003697">
    <property type="term" value="F:single-stranded DNA binding"/>
    <property type="evidence" value="ECO:0007669"/>
    <property type="project" value="TreeGrafter"/>
</dbReference>
<evidence type="ECO:0000259" key="3">
    <source>
        <dbReference type="Pfam" id="PF17855"/>
    </source>
</evidence>
<dbReference type="PANTHER" id="PTHR11630:SF42">
    <property type="entry name" value="DNA REPLICATION LICENSING FACTOR MCM5"/>
    <property type="match status" value="1"/>
</dbReference>
<organism evidence="5 6">
    <name type="scientific">Adiantum capillus-veneris</name>
    <name type="common">Maidenhair fern</name>
    <dbReference type="NCBI Taxonomy" id="13818"/>
    <lineage>
        <taxon>Eukaryota</taxon>
        <taxon>Viridiplantae</taxon>
        <taxon>Streptophyta</taxon>
        <taxon>Embryophyta</taxon>
        <taxon>Tracheophyta</taxon>
        <taxon>Polypodiopsida</taxon>
        <taxon>Polypodiidae</taxon>
        <taxon>Polypodiales</taxon>
        <taxon>Pteridineae</taxon>
        <taxon>Pteridaceae</taxon>
        <taxon>Vittarioideae</taxon>
        <taxon>Adiantum</taxon>
    </lineage>
</organism>
<dbReference type="EMBL" id="JABFUD020000008">
    <property type="protein sequence ID" value="KAI5076496.1"/>
    <property type="molecule type" value="Genomic_DNA"/>
</dbReference>
<dbReference type="Pfam" id="PF21933">
    <property type="entry name" value="MCM5_C"/>
    <property type="match status" value="1"/>
</dbReference>
<dbReference type="InterPro" id="IPR031327">
    <property type="entry name" value="MCM"/>
</dbReference>
<dbReference type="EC" id="3.6.4.12" evidence="1"/>
<dbReference type="InterPro" id="IPR054125">
    <property type="entry name" value="MCM5_C"/>
</dbReference>
<protein>
    <recommendedName>
        <fullName evidence="1">DNA helicase</fullName>
        <ecNumber evidence="1">3.6.4.12</ecNumber>
    </recommendedName>
</protein>
<keyword evidence="2" id="KW-0934">Plastid</keyword>
<evidence type="ECO:0000256" key="2">
    <source>
        <dbReference type="ARBA" id="ARBA00022528"/>
    </source>
</evidence>
<comment type="caution">
    <text evidence="5">The sequence shown here is derived from an EMBL/GenBank/DDBJ whole genome shotgun (WGS) entry which is preliminary data.</text>
</comment>
<keyword evidence="6" id="KW-1185">Reference proteome</keyword>
<dbReference type="GO" id="GO:0042555">
    <property type="term" value="C:MCM complex"/>
    <property type="evidence" value="ECO:0007669"/>
    <property type="project" value="TreeGrafter"/>
</dbReference>
<dbReference type="GO" id="GO:0017116">
    <property type="term" value="F:single-stranded DNA helicase activity"/>
    <property type="evidence" value="ECO:0007669"/>
    <property type="project" value="TreeGrafter"/>
</dbReference>
<dbReference type="InterPro" id="IPR041562">
    <property type="entry name" value="MCM_lid"/>
</dbReference>
<dbReference type="GO" id="GO:0005634">
    <property type="term" value="C:nucleus"/>
    <property type="evidence" value="ECO:0007669"/>
    <property type="project" value="TreeGrafter"/>
</dbReference>
<reference evidence="5" key="1">
    <citation type="submission" date="2021-01" db="EMBL/GenBank/DDBJ databases">
        <title>Adiantum capillus-veneris genome.</title>
        <authorList>
            <person name="Fang Y."/>
            <person name="Liao Q."/>
        </authorList>
    </citation>
    <scope>NUCLEOTIDE SEQUENCE</scope>
    <source>
        <strain evidence="5">H3</strain>
        <tissue evidence="5">Leaf</tissue>
    </source>
</reference>
<dbReference type="GO" id="GO:0043138">
    <property type="term" value="F:3'-5' DNA helicase activity"/>
    <property type="evidence" value="ECO:0007669"/>
    <property type="project" value="TreeGrafter"/>
</dbReference>
<dbReference type="InterPro" id="IPR027417">
    <property type="entry name" value="P-loop_NTPase"/>
</dbReference>
<dbReference type="AlphaFoldDB" id="A0A9D4ZKJ7"/>
<accession>A0A9D4ZKJ7</accession>
<evidence type="ECO:0000256" key="1">
    <source>
        <dbReference type="ARBA" id="ARBA00012551"/>
    </source>
</evidence>
<dbReference type="GO" id="GO:0005524">
    <property type="term" value="F:ATP binding"/>
    <property type="evidence" value="ECO:0007669"/>
    <property type="project" value="InterPro"/>
</dbReference>
<evidence type="ECO:0000313" key="6">
    <source>
        <dbReference type="Proteomes" id="UP000886520"/>
    </source>
</evidence>
<name>A0A9D4ZKJ7_ADICA</name>
<evidence type="ECO:0000313" key="5">
    <source>
        <dbReference type="EMBL" id="KAI5076496.1"/>
    </source>
</evidence>
<gene>
    <name evidence="5" type="ORF">GOP47_0008561</name>
</gene>
<dbReference type="PANTHER" id="PTHR11630">
    <property type="entry name" value="DNA REPLICATION LICENSING FACTOR MCM FAMILY MEMBER"/>
    <property type="match status" value="1"/>
</dbReference>
<dbReference type="OrthoDB" id="10036721at2759"/>
<evidence type="ECO:0000259" key="4">
    <source>
        <dbReference type="Pfam" id="PF21933"/>
    </source>
</evidence>
<dbReference type="Proteomes" id="UP000886520">
    <property type="component" value="Chromosome 8"/>
</dbReference>
<dbReference type="Pfam" id="PF17855">
    <property type="entry name" value="MCM_lid"/>
    <property type="match status" value="1"/>
</dbReference>
<dbReference type="GO" id="GO:0006270">
    <property type="term" value="P:DNA replication initiation"/>
    <property type="evidence" value="ECO:0007669"/>
    <property type="project" value="TreeGrafter"/>
</dbReference>
<sequence length="179" mass="20958">MQIAKHIVSVHTSAGAVSKHGDTKEKDNWLKRYIEYSRHHCSARLPDTATAMLQNNYVRIRQQMRQQSHEPGEAKAIHITVRQLEAILWISESLAKMQLPQRNMSPGLDDYITVTLEMRTEIQQIETQIKRRMDIGSYMSERRFIDELGKMGMGQSSVRRALVIMSQRDEIEYRRERKC</sequence>
<feature type="domain" description="MCM5 C-terminal" evidence="4">
    <location>
        <begin position="124"/>
        <end position="178"/>
    </location>
</feature>